<comment type="cofactor">
    <cofactor evidence="1">
        <name>pantetheine 4'-phosphate</name>
        <dbReference type="ChEBI" id="CHEBI:47942"/>
    </cofactor>
</comment>
<gene>
    <name evidence="5" type="ORF">GCM10010185_30530</name>
</gene>
<comment type="caution">
    <text evidence="5">The sequence shown here is derived from an EMBL/GenBank/DDBJ whole genome shotgun (WGS) entry which is preliminary data.</text>
</comment>
<dbReference type="PROSITE" id="PS00012">
    <property type="entry name" value="PHOSPHOPANTETHEINE"/>
    <property type="match status" value="1"/>
</dbReference>
<dbReference type="PANTHER" id="PTHR45527:SF1">
    <property type="entry name" value="FATTY ACID SYNTHASE"/>
    <property type="match status" value="1"/>
</dbReference>
<dbReference type="GO" id="GO:0031177">
    <property type="term" value="F:phosphopantetheine binding"/>
    <property type="evidence" value="ECO:0007669"/>
    <property type="project" value="TreeGrafter"/>
</dbReference>
<dbReference type="FunFam" id="3.40.50.980:FF:000002">
    <property type="entry name" value="Enterobactin synthetase component F"/>
    <property type="match status" value="1"/>
</dbReference>
<dbReference type="Gene3D" id="3.30.300.30">
    <property type="match status" value="1"/>
</dbReference>
<dbReference type="NCBIfam" id="TIGR01733">
    <property type="entry name" value="AA-adenyl-dom"/>
    <property type="match status" value="1"/>
</dbReference>
<reference evidence="5" key="1">
    <citation type="journal article" date="2014" name="Int. J. Syst. Evol. Microbiol.">
        <title>Complete genome sequence of Corynebacterium casei LMG S-19264T (=DSM 44701T), isolated from a smear-ripened cheese.</title>
        <authorList>
            <consortium name="US DOE Joint Genome Institute (JGI-PGF)"/>
            <person name="Walter F."/>
            <person name="Albersmeier A."/>
            <person name="Kalinowski J."/>
            <person name="Ruckert C."/>
        </authorList>
    </citation>
    <scope>NUCLEOTIDE SEQUENCE</scope>
    <source>
        <strain evidence="5">JCM 3313</strain>
    </source>
</reference>
<dbReference type="InterPro" id="IPR010071">
    <property type="entry name" value="AA_adenyl_dom"/>
</dbReference>
<dbReference type="InterPro" id="IPR023213">
    <property type="entry name" value="CAT-like_dom_sf"/>
</dbReference>
<dbReference type="FunFam" id="3.40.50.12780:FF:000012">
    <property type="entry name" value="Non-ribosomal peptide synthetase"/>
    <property type="match status" value="1"/>
</dbReference>
<proteinExistence type="predicted"/>
<evidence type="ECO:0000259" key="4">
    <source>
        <dbReference type="PROSITE" id="PS50075"/>
    </source>
</evidence>
<dbReference type="InterPro" id="IPR000873">
    <property type="entry name" value="AMP-dep_synth/lig_dom"/>
</dbReference>
<dbReference type="SUPFAM" id="SSF47336">
    <property type="entry name" value="ACP-like"/>
    <property type="match status" value="1"/>
</dbReference>
<dbReference type="SUPFAM" id="SSF52777">
    <property type="entry name" value="CoA-dependent acyltransferases"/>
    <property type="match status" value="4"/>
</dbReference>
<keyword evidence="2" id="KW-0596">Phosphopantetheine</keyword>
<dbReference type="Pfam" id="PF00668">
    <property type="entry name" value="Condensation"/>
    <property type="match status" value="2"/>
</dbReference>
<dbReference type="Pfam" id="PF00501">
    <property type="entry name" value="AMP-binding"/>
    <property type="match status" value="1"/>
</dbReference>
<dbReference type="Gene3D" id="3.30.559.30">
    <property type="entry name" value="Nonribosomal peptide synthetase, condensation domain"/>
    <property type="match status" value="2"/>
</dbReference>
<dbReference type="GO" id="GO:0003824">
    <property type="term" value="F:catalytic activity"/>
    <property type="evidence" value="ECO:0007669"/>
    <property type="project" value="InterPro"/>
</dbReference>
<dbReference type="GO" id="GO:0044550">
    <property type="term" value="P:secondary metabolite biosynthetic process"/>
    <property type="evidence" value="ECO:0007669"/>
    <property type="project" value="TreeGrafter"/>
</dbReference>
<dbReference type="SUPFAM" id="SSF56801">
    <property type="entry name" value="Acetyl-CoA synthetase-like"/>
    <property type="match status" value="1"/>
</dbReference>
<evidence type="ECO:0000313" key="5">
    <source>
        <dbReference type="EMBL" id="GGP55858.1"/>
    </source>
</evidence>
<dbReference type="InterPro" id="IPR006162">
    <property type="entry name" value="Ppantetheine_attach_site"/>
</dbReference>
<dbReference type="GO" id="GO:0005737">
    <property type="term" value="C:cytoplasm"/>
    <property type="evidence" value="ECO:0007669"/>
    <property type="project" value="TreeGrafter"/>
</dbReference>
<dbReference type="PANTHER" id="PTHR45527">
    <property type="entry name" value="NONRIBOSOMAL PEPTIDE SYNTHETASE"/>
    <property type="match status" value="1"/>
</dbReference>
<dbReference type="FunFam" id="3.40.50.980:FF:000001">
    <property type="entry name" value="Non-ribosomal peptide synthetase"/>
    <property type="match status" value="1"/>
</dbReference>
<evidence type="ECO:0000313" key="6">
    <source>
        <dbReference type="Proteomes" id="UP000639606"/>
    </source>
</evidence>
<organism evidence="5 6">
    <name type="scientific">Saccharothrix coeruleofusca</name>
    <dbReference type="NCBI Taxonomy" id="33919"/>
    <lineage>
        <taxon>Bacteria</taxon>
        <taxon>Bacillati</taxon>
        <taxon>Actinomycetota</taxon>
        <taxon>Actinomycetes</taxon>
        <taxon>Pseudonocardiales</taxon>
        <taxon>Pseudonocardiaceae</taxon>
        <taxon>Saccharothrix</taxon>
    </lineage>
</organism>
<evidence type="ECO:0000256" key="2">
    <source>
        <dbReference type="ARBA" id="ARBA00022450"/>
    </source>
</evidence>
<dbReference type="InterPro" id="IPR001242">
    <property type="entry name" value="Condensation_dom"/>
</dbReference>
<dbReference type="CDD" id="cd17643">
    <property type="entry name" value="A_NRPS_Cytc1-like"/>
    <property type="match status" value="1"/>
</dbReference>
<keyword evidence="6" id="KW-1185">Reference proteome</keyword>
<dbReference type="CDD" id="cd19531">
    <property type="entry name" value="LCL_NRPS-like"/>
    <property type="match status" value="1"/>
</dbReference>
<dbReference type="EMBL" id="BMRG01000004">
    <property type="protein sequence ID" value="GGP55858.1"/>
    <property type="molecule type" value="Genomic_DNA"/>
</dbReference>
<dbReference type="Gene3D" id="1.10.1200.10">
    <property type="entry name" value="ACP-like"/>
    <property type="match status" value="1"/>
</dbReference>
<dbReference type="InterPro" id="IPR045851">
    <property type="entry name" value="AMP-bd_C_sf"/>
</dbReference>
<dbReference type="InterPro" id="IPR009081">
    <property type="entry name" value="PP-bd_ACP"/>
</dbReference>
<dbReference type="InterPro" id="IPR042099">
    <property type="entry name" value="ANL_N_sf"/>
</dbReference>
<protein>
    <recommendedName>
        <fullName evidence="4">Carrier domain-containing protein</fullName>
    </recommendedName>
</protein>
<sequence>MSQSGGAPLSPNQRALWFLDRLIPGTATYNVPWLLDMKGPVDEEVLRQSLNAIVDRHEVLRTVYGVSAAGPCQTVLETAAVDLVVTADAATIAQDASRPFDLERETPIRARLVRSGQEAWQLLVVLHHIAFDELSLPVFEKELAELYEAALVGRPPELPLPVQYRVVVERWRTQASDGAERRALRYWRERLAGAPERLVLPADRPRPPVWRGTGTRFAFDLPREVCDQVRLLAKQEGVTPFIVMLSAFTALLHRYTGMEDLVIGSPLDGRESAGVDEESAIGHFVSMLPVRTAVSGHERFADLIARVLTGFLDDLEHRRAPFAKIVEALGPRQWADHQPLVQVVFGFHGEQNRLLRIGPATGRTAVLPTGTAKFDLTWSVFDDGVGFRAEVEYCTDLFDAATIERMAAHWRILLAAAVHHPETTVADLPVLTDDDWLVVRPHQPVSSKPTACPHMLFEAEAAAHPASTAVTDGVTNTTYADLNARANQLARLLVARGVRPGDHVGLVMDPSVRQVIAVLAVLKTGAAYVPVEVSSPEERVDFVLSDAAARLVVTDAAVPERGRSVVHLDADAAAIDTQPVDDLGLAVSPSATAYVIYTSGSTGRPKGVAVAHANVMELFASTSDRFGFDRGDVWTLFHSFAFDFAVWEFWGALLHGGRLVVVPRQVRRNPAAFADLLRQERVTVLSQTPTAFDQLVRALRGSPRRLELRLVVLGGEALTAEPVRRWFSLGAAPSARLCNMYGITETTVHVTAHDITADSGFDRSVIGRPLPHLSVAVLDRHGRHVPVGVPGEIHVGGGGTAIGYIGRPELTARRFVPDPNVPGARVYRSGDLARWLPDGDLEYLGRADDQVKIRGFRVEPGEVRQALTDLPGVLAAVVVAGEDGRLLAYAVPGPDCPTASDLRQRLALRLPDYMVPAVVTFVDDLPRTSNGKVDLRALPPAIARGDAPFEAPEGDAETALAEALGHVLSVARVGRHDDFFGLGGDSVRGVQVVGRLQEMGYDLALDALFACPTVTAGARRMTPRTRPSAAGASAQELLLPADRERLPDDVEDAYPMTAMQLAMVYHMEVEPALRPYHNVNSYRIRCGLDARALERALAEAIACHPVLRTCFDLVSFSEPMQLVHRSVPLPLTVRDLSNASPAEREAAVVALVEAEWATPFAPDQAPLLRVTAQRLGDDAFQLTLTEHHAILDGWSFTSLLAQLLDRHAAFSARPDLPPAQPSGPVFRRFVAMERSAVRAADSLDFWADRLTGVDGVMLAGTIPPDGGTSARGLMRTVDREVDGDICRDMVRLARSAGTSAKSVFLAAHFAALHQVTGRRQVVTGVTVNGRPEEAAGTTALGLFVNIVPLVASFENTTWRALIGQAHDAETAVMPHRRVPFASLIRLLARGEVDVNFTYNRFHALDGPVRKSWIEDDRIGSAPTLRYEPNSFPLSVGFVQDPASDRALLVVSHAARVPHALAVGYTDAYLAAARAMTSGPEHIITSR</sequence>
<dbReference type="PROSITE" id="PS50075">
    <property type="entry name" value="CARRIER"/>
    <property type="match status" value="1"/>
</dbReference>
<dbReference type="GO" id="GO:0008610">
    <property type="term" value="P:lipid biosynthetic process"/>
    <property type="evidence" value="ECO:0007669"/>
    <property type="project" value="UniProtKB-ARBA"/>
</dbReference>
<dbReference type="Pfam" id="PF13193">
    <property type="entry name" value="AMP-binding_C"/>
    <property type="match status" value="1"/>
</dbReference>
<dbReference type="InterPro" id="IPR025110">
    <property type="entry name" value="AMP-bd_C"/>
</dbReference>
<name>A0A918EEW1_9PSEU</name>
<dbReference type="Gene3D" id="3.30.559.10">
    <property type="entry name" value="Chloramphenicol acetyltransferase-like domain"/>
    <property type="match status" value="2"/>
</dbReference>
<dbReference type="InterPro" id="IPR020845">
    <property type="entry name" value="AMP-binding_CS"/>
</dbReference>
<dbReference type="RefSeq" id="WP_189223855.1">
    <property type="nucleotide sequence ID" value="NZ_BMRG01000004.1"/>
</dbReference>
<dbReference type="Pfam" id="PF00550">
    <property type="entry name" value="PP-binding"/>
    <property type="match status" value="1"/>
</dbReference>
<reference evidence="5" key="2">
    <citation type="submission" date="2020-09" db="EMBL/GenBank/DDBJ databases">
        <authorList>
            <person name="Sun Q."/>
            <person name="Ohkuma M."/>
        </authorList>
    </citation>
    <scope>NUCLEOTIDE SEQUENCE</scope>
    <source>
        <strain evidence="5">JCM 3313</strain>
    </source>
</reference>
<evidence type="ECO:0000256" key="3">
    <source>
        <dbReference type="ARBA" id="ARBA00022553"/>
    </source>
</evidence>
<dbReference type="PROSITE" id="PS00455">
    <property type="entry name" value="AMP_BINDING"/>
    <property type="match status" value="1"/>
</dbReference>
<dbReference type="Proteomes" id="UP000639606">
    <property type="component" value="Unassembled WGS sequence"/>
</dbReference>
<keyword evidence="3" id="KW-0597">Phosphoprotein</keyword>
<dbReference type="InterPro" id="IPR036736">
    <property type="entry name" value="ACP-like_sf"/>
</dbReference>
<dbReference type="Gene3D" id="3.40.50.12780">
    <property type="entry name" value="N-terminal domain of ligase-like"/>
    <property type="match status" value="1"/>
</dbReference>
<accession>A0A918EEW1</accession>
<evidence type="ECO:0000256" key="1">
    <source>
        <dbReference type="ARBA" id="ARBA00001957"/>
    </source>
</evidence>
<dbReference type="GO" id="GO:0043041">
    <property type="term" value="P:amino acid activation for nonribosomal peptide biosynthetic process"/>
    <property type="evidence" value="ECO:0007669"/>
    <property type="project" value="TreeGrafter"/>
</dbReference>
<feature type="domain" description="Carrier" evidence="4">
    <location>
        <begin position="951"/>
        <end position="1025"/>
    </location>
</feature>